<gene>
    <name evidence="2" type="ORF">QYF61_003643</name>
</gene>
<feature type="region of interest" description="Disordered" evidence="1">
    <location>
        <begin position="77"/>
        <end position="116"/>
    </location>
</feature>
<dbReference type="EMBL" id="JAUNZN010000009">
    <property type="protein sequence ID" value="KAK4815551.1"/>
    <property type="molecule type" value="Genomic_DNA"/>
</dbReference>
<keyword evidence="3" id="KW-1185">Reference proteome</keyword>
<dbReference type="AlphaFoldDB" id="A0AAN7S0W3"/>
<organism evidence="2 3">
    <name type="scientific">Mycteria americana</name>
    <name type="common">Wood stork</name>
    <dbReference type="NCBI Taxonomy" id="33587"/>
    <lineage>
        <taxon>Eukaryota</taxon>
        <taxon>Metazoa</taxon>
        <taxon>Chordata</taxon>
        <taxon>Craniata</taxon>
        <taxon>Vertebrata</taxon>
        <taxon>Euteleostomi</taxon>
        <taxon>Archelosauria</taxon>
        <taxon>Archosauria</taxon>
        <taxon>Dinosauria</taxon>
        <taxon>Saurischia</taxon>
        <taxon>Theropoda</taxon>
        <taxon>Coelurosauria</taxon>
        <taxon>Aves</taxon>
        <taxon>Neognathae</taxon>
        <taxon>Neoaves</taxon>
        <taxon>Aequornithes</taxon>
        <taxon>Ciconiiformes</taxon>
        <taxon>Ciconiidae</taxon>
        <taxon>Mycteria</taxon>
    </lineage>
</organism>
<sequence length="337" mass="39175">MADPSLDRRLEVPSSLNDPITLMERRGINRCHFSVPAAPCHLRWLHAVGSSMECCPAHRQPCAYGRYRVVERGTVTDRSGYSGRTRSGQAGKAKRESCTSAQQREDGEGIRASGIQGEAEQVTGQYQWAQTKIRKILSEHKKALLLRVWSHPGPGCPERMRSLHPRRYSRPRMFEELHQVVEDMLEDEEEEDDRDDKYNRKVRSFHKEQFSSCPVLGHRMGFVIEVCAFENSLKYLSVSRRFYIVYLMLMRGSVMKLLDRSSRQNIILTKWKRHPRPKEFKCKAPRRGVWRGITTLALCSSTHKDAARRGRHQRLLLRRFHLPADKEPRLENNQKGR</sequence>
<feature type="compositionally biased region" description="Polar residues" evidence="1">
    <location>
        <begin position="77"/>
        <end position="88"/>
    </location>
</feature>
<evidence type="ECO:0000256" key="1">
    <source>
        <dbReference type="SAM" id="MobiDB-lite"/>
    </source>
</evidence>
<comment type="caution">
    <text evidence="2">The sequence shown here is derived from an EMBL/GenBank/DDBJ whole genome shotgun (WGS) entry which is preliminary data.</text>
</comment>
<name>A0AAN7S0W3_MYCAM</name>
<protein>
    <submittedName>
        <fullName evidence="2">Uncharacterized protein</fullName>
    </submittedName>
</protein>
<proteinExistence type="predicted"/>
<dbReference type="Proteomes" id="UP001333110">
    <property type="component" value="Unassembled WGS sequence"/>
</dbReference>
<accession>A0AAN7S0W3</accession>
<reference evidence="2 3" key="1">
    <citation type="journal article" date="2023" name="J. Hered.">
        <title>Chromosome-level genome of the wood stork (Mycteria americana) provides insight into avian chromosome evolution.</title>
        <authorList>
            <person name="Flamio R. Jr."/>
            <person name="Ramstad K.M."/>
        </authorList>
    </citation>
    <scope>NUCLEOTIDE SEQUENCE [LARGE SCALE GENOMIC DNA]</scope>
    <source>
        <strain evidence="2">JAX WOST 10</strain>
    </source>
</reference>
<evidence type="ECO:0000313" key="3">
    <source>
        <dbReference type="Proteomes" id="UP001333110"/>
    </source>
</evidence>
<evidence type="ECO:0000313" key="2">
    <source>
        <dbReference type="EMBL" id="KAK4815551.1"/>
    </source>
</evidence>
<feature type="compositionally biased region" description="Basic and acidic residues" evidence="1">
    <location>
        <begin position="93"/>
        <end position="109"/>
    </location>
</feature>